<dbReference type="EMBL" id="QEAS01000007">
    <property type="protein sequence ID" value="PWG80807.1"/>
    <property type="molecule type" value="Genomic_DNA"/>
</dbReference>
<dbReference type="OrthoDB" id="1273979at2"/>
<dbReference type="AlphaFoldDB" id="A0A2U2PHA9"/>
<dbReference type="InterPro" id="IPR025407">
    <property type="entry name" value="DUF4133"/>
</dbReference>
<feature type="transmembrane region" description="Helical" evidence="1">
    <location>
        <begin position="49"/>
        <end position="68"/>
    </location>
</feature>
<evidence type="ECO:0008006" key="4">
    <source>
        <dbReference type="Google" id="ProtNLM"/>
    </source>
</evidence>
<gene>
    <name evidence="2" type="ORF">DDR33_10140</name>
</gene>
<feature type="transmembrane region" description="Helical" evidence="1">
    <location>
        <begin position="24"/>
        <end position="43"/>
    </location>
</feature>
<keyword evidence="1" id="KW-0472">Membrane</keyword>
<protein>
    <recommendedName>
        <fullName evidence="4">DUF4133 domain-containing protein</fullName>
    </recommendedName>
</protein>
<accession>A0A2U2PHA9</accession>
<keyword evidence="1" id="KW-1133">Transmembrane helix</keyword>
<keyword evidence="3" id="KW-1185">Reference proteome</keyword>
<dbReference type="Pfam" id="PF13571">
    <property type="entry name" value="DUF4133"/>
    <property type="match status" value="1"/>
</dbReference>
<dbReference type="RefSeq" id="WP_109415663.1">
    <property type="nucleotide sequence ID" value="NZ_QEAS01000007.1"/>
</dbReference>
<name>A0A2U2PHA9_9SPHI</name>
<sequence length="118" mass="13416">MSTIYQINKGINKPIVFKGLQGQYIAWLAGGLVALLVSFAILYVIGMPIYVLLPLIFGLGSVLFWLVARMSKRFGVHGLEKYFAKRGLPRYISFRSRRLFTRLKVHTTDPSLIRRTGL</sequence>
<evidence type="ECO:0000256" key="1">
    <source>
        <dbReference type="SAM" id="Phobius"/>
    </source>
</evidence>
<keyword evidence="1" id="KW-0812">Transmembrane</keyword>
<evidence type="ECO:0000313" key="3">
    <source>
        <dbReference type="Proteomes" id="UP000245647"/>
    </source>
</evidence>
<evidence type="ECO:0000313" key="2">
    <source>
        <dbReference type="EMBL" id="PWG80807.1"/>
    </source>
</evidence>
<dbReference type="Proteomes" id="UP000245647">
    <property type="component" value="Unassembled WGS sequence"/>
</dbReference>
<organism evidence="2 3">
    <name type="scientific">Pararcticibacter amylolyticus</name>
    <dbReference type="NCBI Taxonomy" id="2173175"/>
    <lineage>
        <taxon>Bacteria</taxon>
        <taxon>Pseudomonadati</taxon>
        <taxon>Bacteroidota</taxon>
        <taxon>Sphingobacteriia</taxon>
        <taxon>Sphingobacteriales</taxon>
        <taxon>Sphingobacteriaceae</taxon>
        <taxon>Pararcticibacter</taxon>
    </lineage>
</organism>
<comment type="caution">
    <text evidence="2">The sequence shown here is derived from an EMBL/GenBank/DDBJ whole genome shotgun (WGS) entry which is preliminary data.</text>
</comment>
<proteinExistence type="predicted"/>
<reference evidence="2 3" key="1">
    <citation type="submission" date="2018-04" db="EMBL/GenBank/DDBJ databases">
        <title>Pedobacter chongqingensis sp. nov., isolated from a rottenly hemp rope.</title>
        <authorList>
            <person name="Cai Y."/>
        </authorList>
    </citation>
    <scope>NUCLEOTIDE SEQUENCE [LARGE SCALE GENOMIC DNA]</scope>
    <source>
        <strain evidence="2 3">FJ4-8</strain>
    </source>
</reference>